<gene>
    <name evidence="1" type="ORF">TAV2_LOCUS4681</name>
</gene>
<name>A0AAU9RGF0_THLAR</name>
<comment type="caution">
    <text evidence="1">The sequence shown here is derived from an EMBL/GenBank/DDBJ whole genome shotgun (WGS) entry which is preliminary data.</text>
</comment>
<accession>A0AAU9RGF0</accession>
<dbReference type="Proteomes" id="UP000836841">
    <property type="component" value="Unassembled WGS sequence"/>
</dbReference>
<protein>
    <submittedName>
        <fullName evidence="1">Uncharacterized protein</fullName>
    </submittedName>
</protein>
<dbReference type="AlphaFoldDB" id="A0AAU9RGF0"/>
<keyword evidence="2" id="KW-1185">Reference proteome</keyword>
<sequence>MIVRIENGMSSLYELSCLWKSVVHFEEFYSYWKFNPSPSSPSPFPSTPFSHATLCSRALKDDAHKAKLFLRGLANPPLTKTDSKQAAHTLDMVIIERILFKRAHTAEFQVVTWISLNCRPMAMFAEDQTLADVIFSDCLED</sequence>
<organism evidence="1 2">
    <name type="scientific">Thlaspi arvense</name>
    <name type="common">Field penny-cress</name>
    <dbReference type="NCBI Taxonomy" id="13288"/>
    <lineage>
        <taxon>Eukaryota</taxon>
        <taxon>Viridiplantae</taxon>
        <taxon>Streptophyta</taxon>
        <taxon>Embryophyta</taxon>
        <taxon>Tracheophyta</taxon>
        <taxon>Spermatophyta</taxon>
        <taxon>Magnoliopsida</taxon>
        <taxon>eudicotyledons</taxon>
        <taxon>Gunneridae</taxon>
        <taxon>Pentapetalae</taxon>
        <taxon>rosids</taxon>
        <taxon>malvids</taxon>
        <taxon>Brassicales</taxon>
        <taxon>Brassicaceae</taxon>
        <taxon>Thlaspideae</taxon>
        <taxon>Thlaspi</taxon>
    </lineage>
</organism>
<feature type="non-terminal residue" evidence="1">
    <location>
        <position position="141"/>
    </location>
</feature>
<proteinExistence type="predicted"/>
<evidence type="ECO:0000313" key="2">
    <source>
        <dbReference type="Proteomes" id="UP000836841"/>
    </source>
</evidence>
<reference evidence="1 2" key="1">
    <citation type="submission" date="2022-03" db="EMBL/GenBank/DDBJ databases">
        <authorList>
            <person name="Nunn A."/>
            <person name="Chopra R."/>
            <person name="Nunn A."/>
            <person name="Contreras Garrido A."/>
        </authorList>
    </citation>
    <scope>NUCLEOTIDE SEQUENCE [LARGE SCALE GENOMIC DNA]</scope>
</reference>
<evidence type="ECO:0000313" key="1">
    <source>
        <dbReference type="EMBL" id="CAH2042265.1"/>
    </source>
</evidence>
<dbReference type="EMBL" id="CAJVSB020000166">
    <property type="protein sequence ID" value="CAH2042265.1"/>
    <property type="molecule type" value="Genomic_DNA"/>
</dbReference>